<organism evidence="1 2">
    <name type="scientific">Brassica campestris</name>
    <name type="common">Field mustard</name>
    <dbReference type="NCBI Taxonomy" id="3711"/>
    <lineage>
        <taxon>Eukaryota</taxon>
        <taxon>Viridiplantae</taxon>
        <taxon>Streptophyta</taxon>
        <taxon>Embryophyta</taxon>
        <taxon>Tracheophyta</taxon>
        <taxon>Spermatophyta</taxon>
        <taxon>Magnoliopsida</taxon>
        <taxon>eudicotyledons</taxon>
        <taxon>Gunneridae</taxon>
        <taxon>Pentapetalae</taxon>
        <taxon>rosids</taxon>
        <taxon>malvids</taxon>
        <taxon>Brassicales</taxon>
        <taxon>Brassicaceae</taxon>
        <taxon>Brassiceae</taxon>
        <taxon>Brassica</taxon>
    </lineage>
</organism>
<reference evidence="1 2" key="1">
    <citation type="submission" date="2021-07" db="EMBL/GenBank/DDBJ databases">
        <authorList>
            <consortium name="Genoscope - CEA"/>
            <person name="William W."/>
        </authorList>
    </citation>
    <scope>NUCLEOTIDE SEQUENCE [LARGE SCALE GENOMIC DNA]</scope>
</reference>
<name>A0A8D9M3F5_BRACM</name>
<proteinExistence type="predicted"/>
<accession>A0A8D9M3F5</accession>
<protein>
    <submittedName>
        <fullName evidence="1">Uncharacterized protein</fullName>
    </submittedName>
</protein>
<dbReference type="Proteomes" id="UP000694005">
    <property type="component" value="Chromosome A08"/>
</dbReference>
<evidence type="ECO:0000313" key="2">
    <source>
        <dbReference type="Proteomes" id="UP000694005"/>
    </source>
</evidence>
<dbReference type="AlphaFoldDB" id="A0A8D9M3F5"/>
<evidence type="ECO:0000313" key="1">
    <source>
        <dbReference type="EMBL" id="CAG7896903.1"/>
    </source>
</evidence>
<sequence length="106" mass="11780">LLQQLLVARRLCCLDLDVRLGSLSSRNQRWLVLGLQSRWQRVLLAPLQIGCSIAVPCPLVLASFCPVQSLVDVAGSGSSVRRFSAVPLSSTVTSLIRWCLCICRWW</sequence>
<feature type="non-terminal residue" evidence="1">
    <location>
        <position position="106"/>
    </location>
</feature>
<dbReference type="EMBL" id="LS974624">
    <property type="protein sequence ID" value="CAG7896903.1"/>
    <property type="molecule type" value="Genomic_DNA"/>
</dbReference>
<gene>
    <name evidence="1" type="ORF">BRAPAZ1V2_A08P05690.2</name>
</gene>